<dbReference type="InterPro" id="IPR001142">
    <property type="entry name" value="DUP/COS"/>
</dbReference>
<dbReference type="Proteomes" id="UP000190274">
    <property type="component" value="Chromosome D"/>
</dbReference>
<keyword evidence="3" id="KW-1185">Reference proteome</keyword>
<proteinExistence type="predicted"/>
<dbReference type="Pfam" id="PF00674">
    <property type="entry name" value="DUP"/>
    <property type="match status" value="2"/>
</dbReference>
<dbReference type="EMBL" id="LT598454">
    <property type="protein sequence ID" value="SCU86264.1"/>
    <property type="molecule type" value="Genomic_DNA"/>
</dbReference>
<sequence>MERKSRIHFLSLTLWFLLLDVVFAVVAILALRKRRQAFLKAYEEVAKPISAQRPGTDLHMWDSIALELNSTFAKDESWHSAVCLWDGADCDECFRSLIYLPFKRDDLSDVVAKNVKNSILVYEDSIKEQWSCNVESKTSYDAARTEILPKDVYRSKLTWRMANIMKKVGHWSYALYFVVALCLYSVSFWTLYIYAFLMVGVIIGSAIPSRTNLLDIHVTLQFLEIVANQKPGEGSATWDTIAKAMNNNVQSCVISPFFKAGFFFDEHDCRQIFGTTVTTILSCKKSNFPELAPLANWCKAVS</sequence>
<dbReference type="AlphaFoldDB" id="A0A1G4J8R7"/>
<reference evidence="2 3" key="1">
    <citation type="submission" date="2016-03" db="EMBL/GenBank/DDBJ databases">
        <authorList>
            <person name="Devillers H."/>
        </authorList>
    </citation>
    <scope>NUCLEOTIDE SEQUENCE [LARGE SCALE GENOMIC DNA]</scope>
    <source>
        <strain evidence="2">CBS 10888</strain>
    </source>
</reference>
<evidence type="ECO:0000313" key="2">
    <source>
        <dbReference type="EMBL" id="SCU86264.1"/>
    </source>
</evidence>
<organism evidence="2 3">
    <name type="scientific">Lachancea dasiensis</name>
    <dbReference type="NCBI Taxonomy" id="1072105"/>
    <lineage>
        <taxon>Eukaryota</taxon>
        <taxon>Fungi</taxon>
        <taxon>Dikarya</taxon>
        <taxon>Ascomycota</taxon>
        <taxon>Saccharomycotina</taxon>
        <taxon>Saccharomycetes</taxon>
        <taxon>Saccharomycetales</taxon>
        <taxon>Saccharomycetaceae</taxon>
        <taxon>Lachancea</taxon>
    </lineage>
</organism>
<accession>A0A1G4J8R7</accession>
<keyword evidence="1" id="KW-1133">Transmembrane helix</keyword>
<evidence type="ECO:0000256" key="1">
    <source>
        <dbReference type="SAM" id="Phobius"/>
    </source>
</evidence>
<keyword evidence="1" id="KW-0472">Membrane</keyword>
<protein>
    <submittedName>
        <fullName evidence="2">LADA_0D13432g1_1</fullName>
    </submittedName>
</protein>
<dbReference type="OrthoDB" id="4036062at2759"/>
<keyword evidence="1" id="KW-0812">Transmembrane</keyword>
<evidence type="ECO:0000313" key="3">
    <source>
        <dbReference type="Proteomes" id="UP000190274"/>
    </source>
</evidence>
<gene>
    <name evidence="2" type="ORF">LADA_0D13432G</name>
</gene>
<feature type="transmembrane region" description="Helical" evidence="1">
    <location>
        <begin position="12"/>
        <end position="31"/>
    </location>
</feature>
<name>A0A1G4J8R7_9SACH</name>
<feature type="transmembrane region" description="Helical" evidence="1">
    <location>
        <begin position="168"/>
        <end position="186"/>
    </location>
</feature>